<organism evidence="1">
    <name type="scientific">Thermococcus litoralis</name>
    <dbReference type="NCBI Taxonomy" id="2265"/>
    <lineage>
        <taxon>Archaea</taxon>
        <taxon>Methanobacteriati</taxon>
        <taxon>Methanobacteriota</taxon>
        <taxon>Thermococci</taxon>
        <taxon>Thermococcales</taxon>
        <taxon>Thermococcaceae</taxon>
        <taxon>Thermococcus</taxon>
    </lineage>
</organism>
<name>A0A7C5JVU7_THELI</name>
<sequence length="166" mass="19312">MSASLPLVTSIFEDKNSKMPTPQERAYLLLLSHVLFLKRISDELRNLKIVSDIHFPIPLSQEDNPLIYKARIEFTNDMVLEIRDFFIPHKCDDEIIMERKFSAYLIDPLRKGVISGWDNEDHDPKFVSWPLHRHATNRGPPLESKEQSLPEIVTTVVTKYVIPSMR</sequence>
<dbReference type="Pfam" id="PF20126">
    <property type="entry name" value="TumE"/>
    <property type="match status" value="1"/>
</dbReference>
<dbReference type="InterPro" id="IPR045397">
    <property type="entry name" value="TumE-like"/>
</dbReference>
<dbReference type="AlphaFoldDB" id="A0A7C5JVU7"/>
<evidence type="ECO:0000313" key="1">
    <source>
        <dbReference type="EMBL" id="HHI00062.1"/>
    </source>
</evidence>
<gene>
    <name evidence="1" type="ORF">ENL40_01070</name>
</gene>
<comment type="caution">
    <text evidence="1">The sequence shown here is derived from an EMBL/GenBank/DDBJ whole genome shotgun (WGS) entry which is preliminary data.</text>
</comment>
<protein>
    <submittedName>
        <fullName evidence="1">Uncharacterized protein</fullName>
    </submittedName>
</protein>
<dbReference type="EMBL" id="DRTU01000049">
    <property type="protein sequence ID" value="HHI00062.1"/>
    <property type="molecule type" value="Genomic_DNA"/>
</dbReference>
<accession>A0A7C5JVU7</accession>
<dbReference type="Proteomes" id="UP000886217">
    <property type="component" value="Unassembled WGS sequence"/>
</dbReference>
<proteinExistence type="predicted"/>
<reference evidence="1" key="1">
    <citation type="journal article" date="2020" name="mSystems">
        <title>Genome- and Community-Level Interaction Insights into Carbon Utilization and Element Cycling Functions of Hydrothermarchaeota in Hydrothermal Sediment.</title>
        <authorList>
            <person name="Zhou Z."/>
            <person name="Liu Y."/>
            <person name="Xu W."/>
            <person name="Pan J."/>
            <person name="Luo Z.H."/>
            <person name="Li M."/>
        </authorList>
    </citation>
    <scope>NUCLEOTIDE SEQUENCE [LARGE SCALE GENOMIC DNA]</scope>
    <source>
        <strain evidence="1">HyVt-93</strain>
    </source>
</reference>